<evidence type="ECO:0000313" key="2">
    <source>
        <dbReference type="Proteomes" id="UP000027456"/>
    </source>
</evidence>
<proteinExistence type="predicted"/>
<dbReference type="CDD" id="cd02440">
    <property type="entry name" value="AdoMet_MTases"/>
    <property type="match status" value="1"/>
</dbReference>
<name>A0A074RWZ9_9AGAM</name>
<dbReference type="InterPro" id="IPR029063">
    <property type="entry name" value="SAM-dependent_MTases_sf"/>
</dbReference>
<dbReference type="Gene3D" id="3.40.50.150">
    <property type="entry name" value="Vaccinia Virus protein VP39"/>
    <property type="match status" value="1"/>
</dbReference>
<organism evidence="1 2">
    <name type="scientific">Rhizoctonia solani 123E</name>
    <dbReference type="NCBI Taxonomy" id="1423351"/>
    <lineage>
        <taxon>Eukaryota</taxon>
        <taxon>Fungi</taxon>
        <taxon>Dikarya</taxon>
        <taxon>Basidiomycota</taxon>
        <taxon>Agaricomycotina</taxon>
        <taxon>Agaricomycetes</taxon>
        <taxon>Cantharellales</taxon>
        <taxon>Ceratobasidiaceae</taxon>
        <taxon>Rhizoctonia</taxon>
    </lineage>
</organism>
<evidence type="ECO:0000313" key="1">
    <source>
        <dbReference type="EMBL" id="KEP49153.1"/>
    </source>
</evidence>
<dbReference type="Pfam" id="PF13489">
    <property type="entry name" value="Methyltransf_23"/>
    <property type="match status" value="1"/>
</dbReference>
<dbReference type="GO" id="GO:0008168">
    <property type="term" value="F:methyltransferase activity"/>
    <property type="evidence" value="ECO:0007669"/>
    <property type="project" value="UniProtKB-KW"/>
</dbReference>
<dbReference type="STRING" id="1423351.A0A074RWZ9"/>
<sequence>MDLFDYSSATPVYHVTDTQHELDNGTDSETIMSEVSSCRTMSTLNSNEVTEYFRDRFGYTYLTDDNIPVVFPIDTLALRLDVLLHIIIRLCQGGSIVATAGHELLAQGGLGGNGAKVLDLVTNSGAWVQEMADIYPTTEFVSVDVKPLTAHIPHPRIHYEVYDLYTGIAEPDASFDLVHARICVTLTKDYKFLMREMNRVLKPGGLLIISEIPSQAYEVEKPSEPLHSSPTRVRALGLMRAGLVSQGVDLTSWDEMSNRLSPAHPMWNNENLGMKDQRNSSIRGFHNVTTYTHLIPNGPWPTDQDQRKLGALAKILFEQTWRSLLPTMQMMGATQAEAQEFVDRLLEEVANPRYRSYAKYKLWCARKI</sequence>
<dbReference type="Proteomes" id="UP000027456">
    <property type="component" value="Unassembled WGS sequence"/>
</dbReference>
<keyword evidence="2" id="KW-1185">Reference proteome</keyword>
<dbReference type="SUPFAM" id="SSF53335">
    <property type="entry name" value="S-adenosyl-L-methionine-dependent methyltransferases"/>
    <property type="match status" value="1"/>
</dbReference>
<protein>
    <submittedName>
        <fullName evidence="1">Methyltransferase domain protein</fullName>
    </submittedName>
</protein>
<accession>A0A074RWZ9</accession>
<keyword evidence="1" id="KW-0489">Methyltransferase</keyword>
<dbReference type="OrthoDB" id="2013972at2759"/>
<dbReference type="HOGENOM" id="CLU_010595_5_1_1"/>
<dbReference type="GO" id="GO:0032259">
    <property type="term" value="P:methylation"/>
    <property type="evidence" value="ECO:0007669"/>
    <property type="project" value="UniProtKB-KW"/>
</dbReference>
<dbReference type="AlphaFoldDB" id="A0A074RWZ9"/>
<keyword evidence="1" id="KW-0808">Transferase</keyword>
<dbReference type="EMBL" id="AZST01000400">
    <property type="protein sequence ID" value="KEP49153.1"/>
    <property type="molecule type" value="Genomic_DNA"/>
</dbReference>
<gene>
    <name evidence="1" type="ORF">V565_106730</name>
</gene>
<comment type="caution">
    <text evidence="1">The sequence shown here is derived from an EMBL/GenBank/DDBJ whole genome shotgun (WGS) entry which is preliminary data.</text>
</comment>
<reference evidence="1 2" key="1">
    <citation type="submission" date="2013-12" db="EMBL/GenBank/DDBJ databases">
        <authorList>
            <person name="Cubeta M."/>
            <person name="Pakala S."/>
            <person name="Fedorova N."/>
            <person name="Thomas E."/>
            <person name="Dean R."/>
            <person name="Jabaji S."/>
            <person name="Neate S."/>
            <person name="Toda T."/>
            <person name="Tavantzis S."/>
            <person name="Vilgalys R."/>
            <person name="Bharathan N."/>
            <person name="Pakala S."/>
            <person name="Losada L.S."/>
            <person name="Zafar N."/>
            <person name="Nierman W."/>
        </authorList>
    </citation>
    <scope>NUCLEOTIDE SEQUENCE [LARGE SCALE GENOMIC DNA]</scope>
    <source>
        <strain evidence="1 2">123E</strain>
    </source>
</reference>